<dbReference type="AlphaFoldDB" id="A0A4E9E116"/>
<feature type="transmembrane region" description="Helical" evidence="1">
    <location>
        <begin position="156"/>
        <end position="174"/>
    </location>
</feature>
<feature type="transmembrane region" description="Helical" evidence="1">
    <location>
        <begin position="560"/>
        <end position="579"/>
    </location>
</feature>
<feature type="transmembrane region" description="Helical" evidence="1">
    <location>
        <begin position="113"/>
        <end position="135"/>
    </location>
</feature>
<reference evidence="2" key="1">
    <citation type="submission" date="2019-04" db="EMBL/GenBank/DDBJ databases">
        <authorList>
            <person name="Melise S."/>
            <person name="Noan J."/>
            <person name="Okalmin O."/>
        </authorList>
    </citation>
    <scope>NUCLEOTIDE SEQUENCE</scope>
    <source>
        <strain evidence="2">FN9</strain>
    </source>
</reference>
<feature type="transmembrane region" description="Helical" evidence="1">
    <location>
        <begin position="373"/>
        <end position="390"/>
    </location>
</feature>
<evidence type="ECO:0000313" key="2">
    <source>
        <dbReference type="EMBL" id="VIO60786.1"/>
    </source>
</evidence>
<feature type="transmembrane region" description="Helical" evidence="1">
    <location>
        <begin position="465"/>
        <end position="492"/>
    </location>
</feature>
<feature type="transmembrane region" description="Helical" evidence="1">
    <location>
        <begin position="180"/>
        <end position="199"/>
    </location>
</feature>
<gene>
    <name evidence="2" type="ORF">FUG_LOCUS413329</name>
</gene>
<protein>
    <submittedName>
        <fullName evidence="2">Uncharacterized protein</fullName>
    </submittedName>
</protein>
<name>A0A4E9E116_GIBZA</name>
<keyword evidence="1" id="KW-1133">Transmembrane helix</keyword>
<evidence type="ECO:0000256" key="1">
    <source>
        <dbReference type="SAM" id="Phobius"/>
    </source>
</evidence>
<keyword evidence="1" id="KW-0812">Transmembrane</keyword>
<feature type="transmembrane region" description="Helical" evidence="1">
    <location>
        <begin position="528"/>
        <end position="548"/>
    </location>
</feature>
<feature type="transmembrane region" description="Helical" evidence="1">
    <location>
        <begin position="498"/>
        <end position="516"/>
    </location>
</feature>
<keyword evidence="1" id="KW-0472">Membrane</keyword>
<organism evidence="2">
    <name type="scientific">Gibberella zeae</name>
    <name type="common">Wheat head blight fungus</name>
    <name type="synonym">Fusarium graminearum</name>
    <dbReference type="NCBI Taxonomy" id="5518"/>
    <lineage>
        <taxon>Eukaryota</taxon>
        <taxon>Fungi</taxon>
        <taxon>Dikarya</taxon>
        <taxon>Ascomycota</taxon>
        <taxon>Pezizomycotina</taxon>
        <taxon>Sordariomycetes</taxon>
        <taxon>Hypocreomycetidae</taxon>
        <taxon>Hypocreales</taxon>
        <taxon>Nectriaceae</taxon>
        <taxon>Fusarium</taxon>
    </lineage>
</organism>
<proteinExistence type="predicted"/>
<sequence length="707" mass="80263">MYFDLYTRDIGSIIYTRYNLFLQVDPPPADYRRGNEIMTMYPTSDETPPASKVSTSNATLTSHEKLKLWRKKFADAGAMSIFCLPAIVDVTMLTFIGRGFFMTAFMDPDHLEVAGYALLVSMLLTAGVTGWVGSVGHYYMAHYAYDNMIYFHIQRLSGGFVLTLVIALCGLVSFSLQRSVSAGFVFVAYLICISTYFNILGVMSTMHLLEAPLTSRRKVILQTLPVLLLSPLISTFVNGHDLEIYLPTIYDFLLVILWHYRRLCQEWSDWMEKIPKFTSKDISEWYSMTVVNENQEAKVSGFMSSPLIRRVSEGMPFIEWLLKKTSAGKAPPPKFTTAWFTQLGEAINQQQQLRSGLKEHNSFILFRLARHDIGQNLALFLIALMDRWIMMAMSARQPYPSIYTDSRSRYGIWLSIVYFCLSAMILDATLQKYWSHRYDTSHEKMSGLEDAERTERQVESRRRELLIKAAVDVFSKLTVFFGCTTILLWLLVESTETTIIYFMYVFGYSSAIVFQFNRCFTTNISAHITVMMVSAAVSFIVGCLLHAIPATAGFLYTDVLAQNLAALLAAAGTSCAVAFTHDQDDNESIIVQKKITADYNEDIKIAVIAARDIVVTCKMQHGDGSRGADKLGKLLQNSLRDPNYHSRATQWSDRLLRRAEDMWQTQKVTVTASTSESFYRNGLDKAFSFSHFKSGVLHVVIGLFWRD</sequence>
<accession>A0A4E9E116</accession>
<dbReference type="EMBL" id="CAAKMV010000147">
    <property type="protein sequence ID" value="VIO60786.1"/>
    <property type="molecule type" value="Genomic_DNA"/>
</dbReference>
<feature type="transmembrane region" description="Helical" evidence="1">
    <location>
        <begin position="76"/>
        <end position="101"/>
    </location>
</feature>
<feature type="transmembrane region" description="Helical" evidence="1">
    <location>
        <begin position="410"/>
        <end position="430"/>
    </location>
</feature>